<feature type="chain" id="PRO_5043568299" description="Ig-like domain-containing protein" evidence="4">
    <location>
        <begin position="22"/>
        <end position="218"/>
    </location>
</feature>
<feature type="domain" description="Ig-like" evidence="5">
    <location>
        <begin position="109"/>
        <end position="190"/>
    </location>
</feature>
<organism evidence="6 7">
    <name type="scientific">Amphiprion ocellaris</name>
    <name type="common">Clown anemonefish</name>
    <dbReference type="NCBI Taxonomy" id="80972"/>
    <lineage>
        <taxon>Eukaryota</taxon>
        <taxon>Metazoa</taxon>
        <taxon>Chordata</taxon>
        <taxon>Craniata</taxon>
        <taxon>Vertebrata</taxon>
        <taxon>Euteleostomi</taxon>
        <taxon>Actinopterygii</taxon>
        <taxon>Neopterygii</taxon>
        <taxon>Teleostei</taxon>
        <taxon>Neoteleostei</taxon>
        <taxon>Acanthomorphata</taxon>
        <taxon>Ovalentaria</taxon>
        <taxon>Pomacentridae</taxon>
        <taxon>Amphiprion</taxon>
    </lineage>
</organism>
<dbReference type="GO" id="GO:0009897">
    <property type="term" value="C:external side of plasma membrane"/>
    <property type="evidence" value="ECO:0007669"/>
    <property type="project" value="TreeGrafter"/>
</dbReference>
<dbReference type="InterPro" id="IPR050488">
    <property type="entry name" value="Ig_Fc_receptor"/>
</dbReference>
<keyword evidence="7" id="KW-1185">Reference proteome</keyword>
<dbReference type="Ensembl" id="ENSAOCT00000010774.2">
    <property type="protein sequence ID" value="ENSAOCP00000002863.2"/>
    <property type="gene ID" value="ENSAOCG00000006240.2"/>
</dbReference>
<evidence type="ECO:0000256" key="3">
    <source>
        <dbReference type="ARBA" id="ARBA00023319"/>
    </source>
</evidence>
<dbReference type="Pfam" id="PF13895">
    <property type="entry name" value="Ig_2"/>
    <property type="match status" value="1"/>
</dbReference>
<dbReference type="PROSITE" id="PS50835">
    <property type="entry name" value="IG_LIKE"/>
    <property type="match status" value="2"/>
</dbReference>
<dbReference type="Proteomes" id="UP001501940">
    <property type="component" value="Chromosome 23"/>
</dbReference>
<keyword evidence="3" id="KW-0393">Immunoglobulin domain</keyword>
<dbReference type="InterPro" id="IPR007110">
    <property type="entry name" value="Ig-like_dom"/>
</dbReference>
<feature type="domain" description="Ig-like" evidence="5">
    <location>
        <begin position="1"/>
        <end position="107"/>
    </location>
</feature>
<evidence type="ECO:0000256" key="4">
    <source>
        <dbReference type="SAM" id="SignalP"/>
    </source>
</evidence>
<sequence>MAGTSLLWISLLSLMSCTTNQVTLNLSPNRSQFFRGDSVSLSCEDEDSSAGWTLRRNTTRETRRVCGLDWGKGSGSSCTIDPLIQWDSGVYWCESSQAAASQSINLTVPGGSVILQSPVLPVMEGDPLTLSCRSKHGSRLPAAFYKDGSLMGTEPGGHMTILHVSRSDEGLYRCNISSHGESPSSWISVTAVEARYLAAVTADQEDKLTDGKQSKELV</sequence>
<keyword evidence="2" id="KW-1015">Disulfide bond</keyword>
<dbReference type="Pfam" id="PF00047">
    <property type="entry name" value="ig"/>
    <property type="match status" value="1"/>
</dbReference>
<dbReference type="InterPro" id="IPR003599">
    <property type="entry name" value="Ig_sub"/>
</dbReference>
<dbReference type="PANTHER" id="PTHR11481">
    <property type="entry name" value="IMMUNOGLOBULIN FC RECEPTOR"/>
    <property type="match status" value="1"/>
</dbReference>
<evidence type="ECO:0000259" key="5">
    <source>
        <dbReference type="PROSITE" id="PS50835"/>
    </source>
</evidence>
<evidence type="ECO:0000313" key="6">
    <source>
        <dbReference type="Ensembl" id="ENSAOCP00000002863.2"/>
    </source>
</evidence>
<reference evidence="6" key="3">
    <citation type="submission" date="2025-09" db="UniProtKB">
        <authorList>
            <consortium name="Ensembl"/>
        </authorList>
    </citation>
    <scope>IDENTIFICATION</scope>
</reference>
<dbReference type="SMART" id="SM00408">
    <property type="entry name" value="IGc2"/>
    <property type="match status" value="2"/>
</dbReference>
<dbReference type="OMA" id="SCNTSMM"/>
<feature type="signal peptide" evidence="4">
    <location>
        <begin position="1"/>
        <end position="21"/>
    </location>
</feature>
<proteinExistence type="predicted"/>
<evidence type="ECO:0000256" key="2">
    <source>
        <dbReference type="ARBA" id="ARBA00023157"/>
    </source>
</evidence>
<dbReference type="GO" id="GO:0007166">
    <property type="term" value="P:cell surface receptor signaling pathway"/>
    <property type="evidence" value="ECO:0007669"/>
    <property type="project" value="TreeGrafter"/>
</dbReference>
<name>A0A3Q1ANP0_AMPOC</name>
<dbReference type="GO" id="GO:0004888">
    <property type="term" value="F:transmembrane signaling receptor activity"/>
    <property type="evidence" value="ECO:0007669"/>
    <property type="project" value="TreeGrafter"/>
</dbReference>
<dbReference type="Gene3D" id="2.60.40.10">
    <property type="entry name" value="Immunoglobulins"/>
    <property type="match status" value="2"/>
</dbReference>
<dbReference type="PANTHER" id="PTHR11481:SF64">
    <property type="entry name" value="FC RECEPTOR-LIKE PROTEIN 4"/>
    <property type="match status" value="1"/>
</dbReference>
<reference evidence="6 7" key="1">
    <citation type="submission" date="2022-01" db="EMBL/GenBank/DDBJ databases">
        <title>A chromosome-scale genome assembly of the false clownfish, Amphiprion ocellaris.</title>
        <authorList>
            <person name="Ryu T."/>
        </authorList>
    </citation>
    <scope>NUCLEOTIDE SEQUENCE [LARGE SCALE GENOMIC DNA]</scope>
</reference>
<keyword evidence="1 4" id="KW-0732">Signal</keyword>
<dbReference type="GO" id="GO:0006955">
    <property type="term" value="P:immune response"/>
    <property type="evidence" value="ECO:0007669"/>
    <property type="project" value="TreeGrafter"/>
</dbReference>
<dbReference type="InterPro" id="IPR036179">
    <property type="entry name" value="Ig-like_dom_sf"/>
</dbReference>
<dbReference type="GeneTree" id="ENSGT00940000163711"/>
<dbReference type="InterPro" id="IPR013783">
    <property type="entry name" value="Ig-like_fold"/>
</dbReference>
<reference evidence="6" key="2">
    <citation type="submission" date="2025-08" db="UniProtKB">
        <authorList>
            <consortium name="Ensembl"/>
        </authorList>
    </citation>
    <scope>IDENTIFICATION</scope>
</reference>
<dbReference type="SMART" id="SM00409">
    <property type="entry name" value="IG"/>
    <property type="match status" value="2"/>
</dbReference>
<accession>A0A3Q1ANP0</accession>
<dbReference type="InterPro" id="IPR013151">
    <property type="entry name" value="Immunoglobulin_dom"/>
</dbReference>
<dbReference type="SUPFAM" id="SSF48726">
    <property type="entry name" value="Immunoglobulin"/>
    <property type="match status" value="2"/>
</dbReference>
<evidence type="ECO:0000256" key="1">
    <source>
        <dbReference type="ARBA" id="ARBA00022729"/>
    </source>
</evidence>
<evidence type="ECO:0000313" key="7">
    <source>
        <dbReference type="Proteomes" id="UP001501940"/>
    </source>
</evidence>
<dbReference type="InterPro" id="IPR003598">
    <property type="entry name" value="Ig_sub2"/>
</dbReference>
<dbReference type="AlphaFoldDB" id="A0A3Q1ANP0"/>
<protein>
    <recommendedName>
        <fullName evidence="5">Ig-like domain-containing protein</fullName>
    </recommendedName>
</protein>